<evidence type="ECO:0000256" key="3">
    <source>
        <dbReference type="ARBA" id="ARBA00022692"/>
    </source>
</evidence>
<dbReference type="PANTHER" id="PTHR32322">
    <property type="entry name" value="INNER MEMBRANE TRANSPORTER"/>
    <property type="match status" value="1"/>
</dbReference>
<evidence type="ECO:0000256" key="4">
    <source>
        <dbReference type="ARBA" id="ARBA00022989"/>
    </source>
</evidence>
<feature type="transmembrane region" description="Helical" evidence="7">
    <location>
        <begin position="285"/>
        <end position="303"/>
    </location>
</feature>
<sequence>MFTSYFSSVFSSASAGARLSLLQVSAAGILWGTAGVVVQVVAGHTGLGALAIAFYRLAVAAIVLLVIGFPARRRIRAAFRAAPAAVIAAGVGLATYQGLYFVAVRLSGVSIATVVSLGIAPVLLSAWEAWRTRQRPGTATLAASAAAIGGLVLIGGATVDSGATATAGLGLLAAIGSGIVYAASTAISRHTTQGMEPLTLTTLSCAIGAIAILPIAAVEGLAFTPRALPVALLVYAGAVTTALAYALFYTGLRRISGSVAVVVTLLEPLTAALLAVLLIDEPLGPATIVGGLLLLGAVATLYLDAGDDTATAPVVTGPAGAPVVTGPASAPVVTGPASTPVVTAPASTPDLAGSAGTPHLAGPAGTPDLAGEAPATAPARG</sequence>
<evidence type="ECO:0000256" key="5">
    <source>
        <dbReference type="ARBA" id="ARBA00023136"/>
    </source>
</evidence>
<keyword evidence="5 7" id="KW-0472">Membrane</keyword>
<dbReference type="PANTHER" id="PTHR32322:SF2">
    <property type="entry name" value="EAMA DOMAIN-CONTAINING PROTEIN"/>
    <property type="match status" value="1"/>
</dbReference>
<dbReference type="InterPro" id="IPR050638">
    <property type="entry name" value="AA-Vitamin_Transporters"/>
</dbReference>
<comment type="subcellular location">
    <subcellularLocation>
        <location evidence="1">Membrane</location>
        <topology evidence="1">Multi-pass membrane protein</topology>
    </subcellularLocation>
</comment>
<keyword evidence="3 7" id="KW-0812">Transmembrane</keyword>
<evidence type="ECO:0000256" key="6">
    <source>
        <dbReference type="SAM" id="MobiDB-lite"/>
    </source>
</evidence>
<dbReference type="RefSeq" id="WP_239170112.1">
    <property type="nucleotide sequence ID" value="NZ_BONA01000046.1"/>
</dbReference>
<keyword evidence="10" id="KW-1185">Reference proteome</keyword>
<evidence type="ECO:0000259" key="8">
    <source>
        <dbReference type="Pfam" id="PF00892"/>
    </source>
</evidence>
<comment type="caution">
    <text evidence="9">The sequence shown here is derived from an EMBL/GenBank/DDBJ whole genome shotgun (WGS) entry which is preliminary data.</text>
</comment>
<dbReference type="Proteomes" id="UP000245697">
    <property type="component" value="Unassembled WGS sequence"/>
</dbReference>
<feature type="transmembrane region" description="Helical" evidence="7">
    <location>
        <begin position="139"/>
        <end position="159"/>
    </location>
</feature>
<evidence type="ECO:0000313" key="9">
    <source>
        <dbReference type="EMBL" id="PWK51261.1"/>
    </source>
</evidence>
<feature type="transmembrane region" description="Helical" evidence="7">
    <location>
        <begin position="109"/>
        <end position="127"/>
    </location>
</feature>
<dbReference type="InterPro" id="IPR000620">
    <property type="entry name" value="EamA_dom"/>
</dbReference>
<feature type="domain" description="EamA" evidence="8">
    <location>
        <begin position="21"/>
        <end position="154"/>
    </location>
</feature>
<feature type="transmembrane region" description="Helical" evidence="7">
    <location>
        <begin position="81"/>
        <end position="103"/>
    </location>
</feature>
<feature type="transmembrane region" description="Helical" evidence="7">
    <location>
        <begin position="259"/>
        <end position="279"/>
    </location>
</feature>
<comment type="similarity">
    <text evidence="2">Belongs to the EamA transporter family.</text>
</comment>
<reference evidence="9 10" key="1">
    <citation type="submission" date="2018-05" db="EMBL/GenBank/DDBJ databases">
        <title>Genomic Encyclopedia of Archaeal and Bacterial Type Strains, Phase II (KMG-II): from individual species to whole genera.</title>
        <authorList>
            <person name="Goeker M."/>
        </authorList>
    </citation>
    <scope>NUCLEOTIDE SEQUENCE [LARGE SCALE GENOMIC DNA]</scope>
    <source>
        <strain evidence="9 10">DSM 45184</strain>
    </source>
</reference>
<dbReference type="Pfam" id="PF00892">
    <property type="entry name" value="EamA"/>
    <property type="match status" value="2"/>
</dbReference>
<feature type="transmembrane region" description="Helical" evidence="7">
    <location>
        <begin position="165"/>
        <end position="186"/>
    </location>
</feature>
<evidence type="ECO:0000256" key="2">
    <source>
        <dbReference type="ARBA" id="ARBA00007362"/>
    </source>
</evidence>
<dbReference type="AlphaFoldDB" id="A0A316FR55"/>
<dbReference type="EMBL" id="QGGR01000002">
    <property type="protein sequence ID" value="PWK51261.1"/>
    <property type="molecule type" value="Genomic_DNA"/>
</dbReference>
<evidence type="ECO:0000256" key="7">
    <source>
        <dbReference type="SAM" id="Phobius"/>
    </source>
</evidence>
<accession>A0A316FR55</accession>
<dbReference type="GO" id="GO:0016020">
    <property type="term" value="C:membrane"/>
    <property type="evidence" value="ECO:0007669"/>
    <property type="project" value="UniProtKB-SubCell"/>
</dbReference>
<dbReference type="SUPFAM" id="SSF103481">
    <property type="entry name" value="Multidrug resistance efflux transporter EmrE"/>
    <property type="match status" value="2"/>
</dbReference>
<feature type="transmembrane region" description="Helical" evidence="7">
    <location>
        <begin position="48"/>
        <end position="69"/>
    </location>
</feature>
<name>A0A316FR55_9ACTN</name>
<protein>
    <submittedName>
        <fullName evidence="9">DME family drug/metabolite transporter</fullName>
    </submittedName>
</protein>
<feature type="transmembrane region" description="Helical" evidence="7">
    <location>
        <begin position="230"/>
        <end position="252"/>
    </location>
</feature>
<feature type="transmembrane region" description="Helical" evidence="7">
    <location>
        <begin position="198"/>
        <end position="218"/>
    </location>
</feature>
<feature type="domain" description="EamA" evidence="8">
    <location>
        <begin position="169"/>
        <end position="301"/>
    </location>
</feature>
<proteinExistence type="inferred from homology"/>
<feature type="region of interest" description="Disordered" evidence="6">
    <location>
        <begin position="334"/>
        <end position="381"/>
    </location>
</feature>
<evidence type="ECO:0000256" key="1">
    <source>
        <dbReference type="ARBA" id="ARBA00004141"/>
    </source>
</evidence>
<dbReference type="InterPro" id="IPR037185">
    <property type="entry name" value="EmrE-like"/>
</dbReference>
<feature type="transmembrane region" description="Helical" evidence="7">
    <location>
        <begin position="21"/>
        <end position="42"/>
    </location>
</feature>
<organism evidence="9 10">
    <name type="scientific">Actinoplanes xinjiangensis</name>
    <dbReference type="NCBI Taxonomy" id="512350"/>
    <lineage>
        <taxon>Bacteria</taxon>
        <taxon>Bacillati</taxon>
        <taxon>Actinomycetota</taxon>
        <taxon>Actinomycetes</taxon>
        <taxon>Micromonosporales</taxon>
        <taxon>Micromonosporaceae</taxon>
        <taxon>Actinoplanes</taxon>
    </lineage>
</organism>
<keyword evidence="4 7" id="KW-1133">Transmembrane helix</keyword>
<gene>
    <name evidence="9" type="ORF">BC793_102289</name>
</gene>
<evidence type="ECO:0000313" key="10">
    <source>
        <dbReference type="Proteomes" id="UP000245697"/>
    </source>
</evidence>